<keyword evidence="1" id="KW-0596">Phosphopantetheine</keyword>
<feature type="active site" description="Proton donor; for dehydratase activity" evidence="5">
    <location>
        <position position="1505"/>
    </location>
</feature>
<dbReference type="Gene3D" id="3.10.129.110">
    <property type="entry name" value="Polyketide synthase dehydratase"/>
    <property type="match status" value="1"/>
</dbReference>
<dbReference type="Gene3D" id="3.40.50.1820">
    <property type="entry name" value="alpha/beta hydrolase"/>
    <property type="match status" value="1"/>
</dbReference>
<dbReference type="SUPFAM" id="SSF47336">
    <property type="entry name" value="ACP-like"/>
    <property type="match status" value="2"/>
</dbReference>
<feature type="region of interest" description="Disordered" evidence="6">
    <location>
        <begin position="1873"/>
        <end position="1898"/>
    </location>
</feature>
<proteinExistence type="predicted"/>
<dbReference type="Pfam" id="PF02801">
    <property type="entry name" value="Ketoacyl-synt_C"/>
    <property type="match status" value="1"/>
</dbReference>
<dbReference type="PANTHER" id="PTHR43775">
    <property type="entry name" value="FATTY ACID SYNTHASE"/>
    <property type="match status" value="1"/>
</dbReference>
<dbReference type="InterPro" id="IPR001227">
    <property type="entry name" value="Ac_transferase_dom_sf"/>
</dbReference>
<dbReference type="SUPFAM" id="SSF53474">
    <property type="entry name" value="alpha/beta-Hydrolases"/>
    <property type="match status" value="1"/>
</dbReference>
<dbReference type="InterPro" id="IPR014030">
    <property type="entry name" value="Ketoacyl_synth_N"/>
</dbReference>
<dbReference type="InterPro" id="IPR014031">
    <property type="entry name" value="Ketoacyl_synth_C"/>
</dbReference>
<dbReference type="FunFam" id="3.40.366.10:FF:000002">
    <property type="entry name" value="Probable polyketide synthase 2"/>
    <property type="match status" value="1"/>
</dbReference>
<sequence>MDVILFGDQTVDPQQFLAKILRRKGFPLLSSFLEQVHVALQEEISSLSAPHRRALPPFSNIAELVERYYAAENPNIALESTLTCLAQLTHFIGYYEEYPLEFPRVSTTEILGVCTGLLAASAVASSTSLSSLIPLAIQTIRITFRLGSRVATVAEQLEPPTNRTQTWSTIVLGINGEDAGVAISEFNKAHGLSESKGLYISAVGAMSVTISGSPSMRSYLLETSPTFKSLQRREIPIRGPYHADHLYNQTDASRIIDSDMERILEQYSVVHPVIGLSLPKSSNSTLELFKQSVMEVLARQVQWDSLVKTCVSEVRSSAVKGVRVLAMGPTALSNSLVSALKVGGGLTISLEDGVSWFAQNPLPRVNGDLKNAKIAIVGMAGRFPNAADHEAFWKLLEQGLDVHREVPPDRFDAKAHFDPTGKGKNKSHTPFGCFIDQPGLFDPRFFNMSPREATQTDPMQRLALSTAYEAMEMSGFVRDRTPTTMAHRIGTYYGQTSDDWREINAAQDIDTYFITGGVRAFGPGRINYHFGFSGPSFSIDTACSSSFAAIQLACTSLRAGDCDTVFTGGMNVLTNPDIFSGLSKGQFLSKTGSCKTYDNGADGYCRGDGVVTLILKRLDDAIAEKDPILGVIAGTATNHSAEAVSITHPHAGAQKFLFQKVMDEAQIDVRSVNYVEMHGTGTQAGDGVEMDSVSTIFAPPATTKKMRRADQPLFVGSVKSNIGHGEAVSGACAMVKVLLMLQKNMIPPHCGIKTQINQSFPKDLKERQLQMAFKPTPFPRPANSPRYVFINNFSAAGGNTAILLEDAPRSEPLKVDPRLSHVVVVTAKSLSSFKQNVKRLLSWTKNQPDSSLPSLAYTTTARRAHYQYRLAFEAKGMSQVRDVLASHTDAARTPVSSSKIPSVGFAFTGQGSHYIAMGKKLFHDVDQFRRDLEDYDQIACSHGFPSFIGLIDGTIDDLANVSPIVTQLAITCSEIALAQLWRSWGIEPIVVIGHSLGEYAALQVAGVLSVLDTILLVGKRAELLVSRCAMGTHAMLAVRASFSVVESLISHINVERACINAPEELVFSGTVDCIEQLKDLLTAEGFKATKLNVPYAFHSAQVEPILEDFKTYAESIVFHPPRIPVISAFLGNVVAQSDVFGPEYLSRHCRESVNFLGGMTSALENGAIDERTVWVEVGPHPVCSNMIKGIMGKDTTAVPALNRNDDPWKTVSTSLSALFNIGVGINWSEYHHAFSKTHEVLSLPSYAYDDKNYWIDYRGNWTLTKGDVIQQVEPAKPSFSTTSIQQIVSEDITADSAIVIGQSDFADPLLRQVIEGHLVNGAGLCPSTLYADMAMTLCDYAWRAGRPTGGKPHFNIMNMENTKPLVFNVDKNNPHQIIQIEAKLDFNTGRGTMNYRSVLADGKLVDQSKCDITYEDPAAWTKEWEKNKFLVQSRIDTLKAGGKGIHTLQRGLAYKLFSALVTYDDKFRGMEEVILHSDGLEATSLVKFQAGPKDGNFYMSPYFIDSVCHITGFIMNANDAVDSKKQVYISHGWETLRFAKSLETDKTYRSWCRMQPVPGGGKMVAGDVYVFDGDEVVGVAGGVKFQCVPKMLLETLLSPSKSNATPSRPSPSSTSTAQIKQQTMSQVSSRASVPKPAASKTTLVGAKVSKMNKQTAKIDIPVTSNLIAQALKIIACEVGCEMSELVDPIALSDLGVDSLMSLSIAGRFREELELDFASTVFNDLPTIADLKSHLRQFETVSDTPASMSGMSTPDMLVSDHSDSDFSDFSDTETPMDEPLSKDFGRTTEDAELVHIIRSTIAEEMGVDLDEISDNTDLATMGMDSLMSLSILGALREKTGLNMQSDLLVNNTSIDQIELSLGLRTIKAKASHKSVSTVTITPPRSTPATKQSTKSSTDINLSSYPPATSILLQGNPRTATTTLFLLPDGSGSATSYAPIPDISSKNLVVFGLNCPFMKTPEDFTIGVAGVCQIYMAEIKRRQPTGPYILGGWSAGGVLAYEMTRQFIARGEKVERLLLIDSPCPVKLEALPSSFHRFCDQIGLLGKPGAKIPTWLLPHFASAVRELTNYSGSLGEADNIDVSKMPKTTAIWARDGIVHKETDPKPEWDPAVKMPNSMHWLTHNRSDLGSNGWEKLVGGKNIKCMSTSGNHFTMMRQPITAELAALMKDALEL</sequence>
<feature type="compositionally biased region" description="Acidic residues" evidence="6">
    <location>
        <begin position="1764"/>
        <end position="1775"/>
    </location>
</feature>
<keyword evidence="4" id="KW-0677">Repeat</keyword>
<name>A0A1L7WZ16_9HELO</name>
<dbReference type="Pfam" id="PF00109">
    <property type="entry name" value="ketoacyl-synt"/>
    <property type="match status" value="1"/>
</dbReference>
<dbReference type="GO" id="GO:0004315">
    <property type="term" value="F:3-oxoacyl-[acyl-carrier-protein] synthase activity"/>
    <property type="evidence" value="ECO:0007669"/>
    <property type="project" value="InterPro"/>
</dbReference>
<dbReference type="InterPro" id="IPR018201">
    <property type="entry name" value="Ketoacyl_synth_AS"/>
</dbReference>
<dbReference type="InterPro" id="IPR014043">
    <property type="entry name" value="Acyl_transferase_dom"/>
</dbReference>
<dbReference type="FunFam" id="3.40.50.1820:FF:000116">
    <property type="entry name" value="Sterigmatocystin biosynthesis polyketide synthase"/>
    <property type="match status" value="1"/>
</dbReference>
<protein>
    <submittedName>
        <fullName evidence="10">Probable polyketide synthase</fullName>
    </submittedName>
</protein>
<dbReference type="GO" id="GO:0031177">
    <property type="term" value="F:phosphopantetheine binding"/>
    <property type="evidence" value="ECO:0007669"/>
    <property type="project" value="InterPro"/>
</dbReference>
<feature type="compositionally biased region" description="Polar residues" evidence="6">
    <location>
        <begin position="1617"/>
        <end position="1631"/>
    </location>
</feature>
<evidence type="ECO:0000259" key="8">
    <source>
        <dbReference type="PROSITE" id="PS52004"/>
    </source>
</evidence>
<dbReference type="EMBL" id="FJOG01000011">
    <property type="protein sequence ID" value="CZR58005.1"/>
    <property type="molecule type" value="Genomic_DNA"/>
</dbReference>
<dbReference type="InterPro" id="IPR032088">
    <property type="entry name" value="SAT"/>
</dbReference>
<reference evidence="10 11" key="1">
    <citation type="submission" date="2016-03" db="EMBL/GenBank/DDBJ databases">
        <authorList>
            <person name="Ploux O."/>
        </authorList>
    </citation>
    <scope>NUCLEOTIDE SEQUENCE [LARGE SCALE GENOMIC DNA]</scope>
    <source>
        <strain evidence="10 11">UAMH 11012</strain>
    </source>
</reference>
<dbReference type="PROSITE" id="PS50075">
    <property type="entry name" value="CARRIER"/>
    <property type="match status" value="2"/>
</dbReference>
<evidence type="ECO:0000259" key="9">
    <source>
        <dbReference type="PROSITE" id="PS52019"/>
    </source>
</evidence>
<evidence type="ECO:0000256" key="4">
    <source>
        <dbReference type="ARBA" id="ARBA00022737"/>
    </source>
</evidence>
<evidence type="ECO:0000256" key="3">
    <source>
        <dbReference type="ARBA" id="ARBA00022679"/>
    </source>
</evidence>
<feature type="region of interest" description="Disordered" evidence="6">
    <location>
        <begin position="1599"/>
        <end position="1638"/>
    </location>
</feature>
<dbReference type="CDD" id="cd00833">
    <property type="entry name" value="PKS"/>
    <property type="match status" value="1"/>
</dbReference>
<dbReference type="Gene3D" id="3.30.70.3290">
    <property type="match status" value="1"/>
</dbReference>
<dbReference type="Pfam" id="PF16073">
    <property type="entry name" value="SAT"/>
    <property type="match status" value="1"/>
</dbReference>
<dbReference type="InterPro" id="IPR029058">
    <property type="entry name" value="AB_hydrolase_fold"/>
</dbReference>
<dbReference type="InterPro" id="IPR020806">
    <property type="entry name" value="PKS_PP-bd"/>
</dbReference>
<dbReference type="Proteomes" id="UP000184330">
    <property type="component" value="Unassembled WGS sequence"/>
</dbReference>
<dbReference type="Pfam" id="PF00698">
    <property type="entry name" value="Acyl_transf_1"/>
    <property type="match status" value="1"/>
</dbReference>
<dbReference type="SUPFAM" id="SSF52151">
    <property type="entry name" value="FabD/lysophospholipase-like"/>
    <property type="match status" value="1"/>
</dbReference>
<feature type="domain" description="Carrier" evidence="7">
    <location>
        <begin position="1787"/>
        <end position="1864"/>
    </location>
</feature>
<dbReference type="SUPFAM" id="SSF55048">
    <property type="entry name" value="Probable ACP-binding domain of malonyl-CoA ACP transacylase"/>
    <property type="match status" value="1"/>
</dbReference>
<feature type="compositionally biased region" description="Low complexity" evidence="6">
    <location>
        <begin position="1605"/>
        <end position="1616"/>
    </location>
</feature>
<dbReference type="InterPro" id="IPR016035">
    <property type="entry name" value="Acyl_Trfase/lysoPLipase"/>
</dbReference>
<accession>A0A1L7WZ16</accession>
<dbReference type="InterPro" id="IPR036736">
    <property type="entry name" value="ACP-like_sf"/>
</dbReference>
<dbReference type="PROSITE" id="PS52004">
    <property type="entry name" value="KS3_2"/>
    <property type="match status" value="1"/>
</dbReference>
<dbReference type="SUPFAM" id="SSF53901">
    <property type="entry name" value="Thiolase-like"/>
    <property type="match status" value="1"/>
</dbReference>
<dbReference type="Gene3D" id="1.10.1200.10">
    <property type="entry name" value="ACP-like"/>
    <property type="match status" value="2"/>
</dbReference>
<dbReference type="InterPro" id="IPR016039">
    <property type="entry name" value="Thiolase-like"/>
</dbReference>
<dbReference type="InterPro" id="IPR016036">
    <property type="entry name" value="Malonyl_transacylase_ACP-bd"/>
</dbReference>
<dbReference type="SMART" id="SM00823">
    <property type="entry name" value="PKS_PP"/>
    <property type="match status" value="2"/>
</dbReference>
<keyword evidence="3" id="KW-0808">Transferase</keyword>
<dbReference type="Pfam" id="PF00550">
    <property type="entry name" value="PP-binding"/>
    <property type="match status" value="2"/>
</dbReference>
<dbReference type="InterPro" id="IPR030918">
    <property type="entry name" value="PT_fungal_PKS"/>
</dbReference>
<organism evidence="10 11">
    <name type="scientific">Phialocephala subalpina</name>
    <dbReference type="NCBI Taxonomy" id="576137"/>
    <lineage>
        <taxon>Eukaryota</taxon>
        <taxon>Fungi</taxon>
        <taxon>Dikarya</taxon>
        <taxon>Ascomycota</taxon>
        <taxon>Pezizomycotina</taxon>
        <taxon>Leotiomycetes</taxon>
        <taxon>Helotiales</taxon>
        <taxon>Mollisiaceae</taxon>
        <taxon>Phialocephala</taxon>
        <taxon>Phialocephala fortinii species complex</taxon>
    </lineage>
</organism>
<feature type="domain" description="Ketosynthase family 3 (KS3)" evidence="8">
    <location>
        <begin position="371"/>
        <end position="806"/>
    </location>
</feature>
<feature type="region of interest" description="N-terminal hotdog fold" evidence="5">
    <location>
        <begin position="1285"/>
        <end position="1419"/>
    </location>
</feature>
<evidence type="ECO:0000259" key="7">
    <source>
        <dbReference type="PROSITE" id="PS50075"/>
    </source>
</evidence>
<dbReference type="PROSITE" id="PS52019">
    <property type="entry name" value="PKS_MFAS_DH"/>
    <property type="match status" value="1"/>
</dbReference>
<dbReference type="FunFam" id="3.10.129.110:FF:000001">
    <property type="entry name" value="Sterigmatocystin biosynthesis polyketide synthase"/>
    <property type="match status" value="1"/>
</dbReference>
<dbReference type="GO" id="GO:0006633">
    <property type="term" value="P:fatty acid biosynthetic process"/>
    <property type="evidence" value="ECO:0007669"/>
    <property type="project" value="InterPro"/>
</dbReference>
<dbReference type="SMART" id="SM00827">
    <property type="entry name" value="PKS_AT"/>
    <property type="match status" value="1"/>
</dbReference>
<dbReference type="Pfam" id="PF14765">
    <property type="entry name" value="PS-DH"/>
    <property type="match status" value="1"/>
</dbReference>
<dbReference type="STRING" id="576137.A0A1L7WZ16"/>
<dbReference type="InterPro" id="IPR042104">
    <property type="entry name" value="PKS_dehydratase_sf"/>
</dbReference>
<dbReference type="Pfam" id="PF00975">
    <property type="entry name" value="Thioesterase"/>
    <property type="match status" value="1"/>
</dbReference>
<evidence type="ECO:0000313" key="10">
    <source>
        <dbReference type="EMBL" id="CZR58005.1"/>
    </source>
</evidence>
<feature type="region of interest" description="Disordered" evidence="6">
    <location>
        <begin position="1761"/>
        <end position="1782"/>
    </location>
</feature>
<dbReference type="GO" id="GO:0004312">
    <property type="term" value="F:fatty acid synthase activity"/>
    <property type="evidence" value="ECO:0007669"/>
    <property type="project" value="TreeGrafter"/>
</dbReference>
<evidence type="ECO:0000313" key="11">
    <source>
        <dbReference type="Proteomes" id="UP000184330"/>
    </source>
</evidence>
<dbReference type="Gene3D" id="3.40.366.10">
    <property type="entry name" value="Malonyl-Coenzyme A Acyl Carrier Protein, domain 2"/>
    <property type="match status" value="2"/>
</dbReference>
<evidence type="ECO:0000256" key="6">
    <source>
        <dbReference type="SAM" id="MobiDB-lite"/>
    </source>
</evidence>
<dbReference type="InterPro" id="IPR020841">
    <property type="entry name" value="PKS_Beta-ketoAc_synthase_dom"/>
</dbReference>
<feature type="active site" description="Proton acceptor; for dehydratase activity" evidence="5">
    <location>
        <position position="1317"/>
    </location>
</feature>
<dbReference type="InterPro" id="IPR009081">
    <property type="entry name" value="PP-bd_ACP"/>
</dbReference>
<dbReference type="Pfam" id="PF22621">
    <property type="entry name" value="CurL-like_PKS_C"/>
    <property type="match status" value="1"/>
</dbReference>
<dbReference type="InterPro" id="IPR001031">
    <property type="entry name" value="Thioesterase"/>
</dbReference>
<dbReference type="SMART" id="SM00825">
    <property type="entry name" value="PKS_KS"/>
    <property type="match status" value="1"/>
</dbReference>
<keyword evidence="11" id="KW-1185">Reference proteome</keyword>
<dbReference type="InterPro" id="IPR050091">
    <property type="entry name" value="PKS_NRPS_Biosynth_Enz"/>
</dbReference>
<feature type="region of interest" description="C-terminal hotdog fold" evidence="5">
    <location>
        <begin position="1445"/>
        <end position="1594"/>
    </location>
</feature>
<dbReference type="OrthoDB" id="329835at2759"/>
<gene>
    <name evidence="10" type="ORF">PAC_07895</name>
</gene>
<keyword evidence="2" id="KW-0597">Phosphoprotein</keyword>
<dbReference type="InterPro" id="IPR049900">
    <property type="entry name" value="PKS_mFAS_DH"/>
</dbReference>
<evidence type="ECO:0000256" key="2">
    <source>
        <dbReference type="ARBA" id="ARBA00022553"/>
    </source>
</evidence>
<dbReference type="Gene3D" id="3.40.47.10">
    <property type="match status" value="1"/>
</dbReference>
<dbReference type="NCBIfam" id="TIGR04532">
    <property type="entry name" value="PT_fungal_PKS"/>
    <property type="match status" value="1"/>
</dbReference>
<feature type="domain" description="Carrier" evidence="7">
    <location>
        <begin position="1661"/>
        <end position="1738"/>
    </location>
</feature>
<dbReference type="InterPro" id="IPR049551">
    <property type="entry name" value="PKS_DH_C"/>
</dbReference>
<evidence type="ECO:0000256" key="1">
    <source>
        <dbReference type="ARBA" id="ARBA00022450"/>
    </source>
</evidence>
<dbReference type="GO" id="GO:0044550">
    <property type="term" value="P:secondary metabolite biosynthetic process"/>
    <property type="evidence" value="ECO:0007669"/>
    <property type="project" value="UniProtKB-ARBA"/>
</dbReference>
<dbReference type="PROSITE" id="PS00606">
    <property type="entry name" value="KS3_1"/>
    <property type="match status" value="1"/>
</dbReference>
<feature type="domain" description="PKS/mFAS DH" evidence="9">
    <location>
        <begin position="1285"/>
        <end position="1594"/>
    </location>
</feature>
<evidence type="ECO:0000256" key="5">
    <source>
        <dbReference type="PROSITE-ProRule" id="PRU01363"/>
    </source>
</evidence>
<dbReference type="PANTHER" id="PTHR43775:SF37">
    <property type="entry name" value="SI:DKEY-61P9.11"/>
    <property type="match status" value="1"/>
</dbReference>